<protein>
    <submittedName>
        <fullName evidence="5">Adenosylhomocysteinase</fullName>
    </submittedName>
</protein>
<dbReference type="InterPro" id="IPR003646">
    <property type="entry name" value="SH3-like_bac-type"/>
</dbReference>
<evidence type="ECO:0000256" key="3">
    <source>
        <dbReference type="ARBA" id="ARBA00023268"/>
    </source>
</evidence>
<dbReference type="EMBL" id="BK015127">
    <property type="protein sequence ID" value="DAD92066.1"/>
    <property type="molecule type" value="Genomic_DNA"/>
</dbReference>
<comment type="similarity">
    <text evidence="1">Belongs to the N-acetylmuramoyl-L-alanine amidase 2 family.</text>
</comment>
<feature type="domain" description="Peptidase C51" evidence="4">
    <location>
        <begin position="5"/>
        <end position="139"/>
    </location>
</feature>
<dbReference type="PROSITE" id="PS50911">
    <property type="entry name" value="CHAP"/>
    <property type="match status" value="1"/>
</dbReference>
<evidence type="ECO:0000313" key="5">
    <source>
        <dbReference type="EMBL" id="DAD92066.1"/>
    </source>
</evidence>
<sequence length="240" mass="27527">MNIDTNKYYNYRQKMMGKKVDKDGYYDCQCWDGYVDYCQYNGFKGANCTSSGYVKDIWENRKTNGMLTHCIETTQLQPGAIVVFRVVPGVTPYSHIAIFDSDVNGSYGRFFGTNQRGNNEGFNIITLPYSAMYSTVFIPKAMVLNETTEDILNNIPSDFHREIGTFYPNCTIKIRRAPSLKGKDTGLYYTNGMHVQYDGFVKREGYCWISWIGSDNSRRWMACGELNARGYNTTPYGVFK</sequence>
<organism evidence="5">
    <name type="scientific">Podoviridae sp. ctTZV6</name>
    <dbReference type="NCBI Taxonomy" id="2826556"/>
    <lineage>
        <taxon>Viruses</taxon>
        <taxon>Duplodnaviria</taxon>
        <taxon>Heunggongvirae</taxon>
        <taxon>Uroviricota</taxon>
        <taxon>Caudoviricetes</taxon>
    </lineage>
</organism>
<evidence type="ECO:0000259" key="4">
    <source>
        <dbReference type="PROSITE" id="PS50911"/>
    </source>
</evidence>
<reference evidence="5" key="1">
    <citation type="journal article" date="2021" name="Proc. Natl. Acad. Sci. U.S.A.">
        <title>A Catalog of Tens of Thousands of Viruses from Human Metagenomes Reveals Hidden Associations with Chronic Diseases.</title>
        <authorList>
            <person name="Tisza M.J."/>
            <person name="Buck C.B."/>
        </authorList>
    </citation>
    <scope>NUCLEOTIDE SEQUENCE</scope>
    <source>
        <strain evidence="5">CtTZV6</strain>
    </source>
</reference>
<name>A0A8S5NCT4_9CAUD</name>
<dbReference type="GO" id="GO:0003824">
    <property type="term" value="F:catalytic activity"/>
    <property type="evidence" value="ECO:0007669"/>
    <property type="project" value="UniProtKB-KW"/>
</dbReference>
<accession>A0A8S5NCT4</accession>
<proteinExistence type="inferred from homology"/>
<keyword evidence="3" id="KW-0511">Multifunctional enzyme</keyword>
<dbReference type="Pfam" id="PF08460">
    <property type="entry name" value="SH3_5"/>
    <property type="match status" value="1"/>
</dbReference>
<keyword evidence="2" id="KW-0929">Antimicrobial</keyword>
<evidence type="ECO:0000256" key="1">
    <source>
        <dbReference type="ARBA" id="ARBA00007553"/>
    </source>
</evidence>
<dbReference type="Gene3D" id="3.90.1720.10">
    <property type="entry name" value="endopeptidase domain like (from Nostoc punctiforme)"/>
    <property type="match status" value="1"/>
</dbReference>
<dbReference type="InterPro" id="IPR007921">
    <property type="entry name" value="CHAP_dom"/>
</dbReference>
<dbReference type="Gene3D" id="2.30.30.40">
    <property type="entry name" value="SH3 Domains"/>
    <property type="match status" value="1"/>
</dbReference>
<evidence type="ECO:0000256" key="2">
    <source>
        <dbReference type="ARBA" id="ARBA00022529"/>
    </source>
</evidence>